<evidence type="ECO:0000256" key="4">
    <source>
        <dbReference type="ARBA" id="ARBA00023027"/>
    </source>
</evidence>
<comment type="cofactor">
    <cofactor evidence="6">
        <name>a divalent metal cation</name>
        <dbReference type="ChEBI" id="CHEBI:60240"/>
    </cofactor>
</comment>
<comment type="similarity">
    <text evidence="6">Belongs to the NAD kinase family.</text>
</comment>
<comment type="caution">
    <text evidence="7">The sequence shown here is derived from an EMBL/GenBank/DDBJ whole genome shotgun (WGS) entry which is preliminary data.</text>
</comment>
<dbReference type="GO" id="GO:0005737">
    <property type="term" value="C:cytoplasm"/>
    <property type="evidence" value="ECO:0007669"/>
    <property type="project" value="UniProtKB-SubCell"/>
</dbReference>
<dbReference type="RefSeq" id="WP_103787553.1">
    <property type="nucleotide sequence ID" value="NZ_PQVF01000002.1"/>
</dbReference>
<keyword evidence="6" id="KW-0547">Nucleotide-binding</keyword>
<dbReference type="GO" id="GO:0019674">
    <property type="term" value="P:NAD+ metabolic process"/>
    <property type="evidence" value="ECO:0007669"/>
    <property type="project" value="InterPro"/>
</dbReference>
<proteinExistence type="inferred from homology"/>
<name>A0A2S5A897_9SPHI</name>
<keyword evidence="3 6" id="KW-0521">NADP</keyword>
<keyword evidence="4 6" id="KW-0520">NAD</keyword>
<dbReference type="Gene3D" id="2.60.200.30">
    <property type="entry name" value="Probable inorganic polyphosphate/atp-NAD kinase, domain 2"/>
    <property type="match status" value="1"/>
</dbReference>
<evidence type="ECO:0000256" key="3">
    <source>
        <dbReference type="ARBA" id="ARBA00022857"/>
    </source>
</evidence>
<dbReference type="Pfam" id="PF20143">
    <property type="entry name" value="NAD_kinase_C"/>
    <property type="match status" value="1"/>
</dbReference>
<dbReference type="OrthoDB" id="9774737at2"/>
<dbReference type="InterPro" id="IPR016064">
    <property type="entry name" value="NAD/diacylglycerol_kinase_sf"/>
</dbReference>
<dbReference type="EC" id="2.7.1.23" evidence="6"/>
<dbReference type="HAMAP" id="MF_00361">
    <property type="entry name" value="NAD_kinase"/>
    <property type="match status" value="1"/>
</dbReference>
<organism evidence="7 8">
    <name type="scientific">Solitalea longa</name>
    <dbReference type="NCBI Taxonomy" id="2079460"/>
    <lineage>
        <taxon>Bacteria</taxon>
        <taxon>Pseudomonadati</taxon>
        <taxon>Bacteroidota</taxon>
        <taxon>Sphingobacteriia</taxon>
        <taxon>Sphingobacteriales</taxon>
        <taxon>Sphingobacteriaceae</taxon>
        <taxon>Solitalea</taxon>
    </lineage>
</organism>
<dbReference type="AlphaFoldDB" id="A0A2S5A897"/>
<evidence type="ECO:0000256" key="5">
    <source>
        <dbReference type="ARBA" id="ARBA00047925"/>
    </source>
</evidence>
<keyword evidence="2 6" id="KW-0418">Kinase</keyword>
<sequence>MKIALYGRQFSNNSLPFVQEIIDNLVRHGVEILIFEDFKRFIESKKINTANAESFSDHSDLTGHVKCMLSLGGDGTLLDTLSMVRDSGLPVLGINLGRLGFLASINKTEIRNAIDALVKEEYTLDKRVLISLDSSDADLFGEVNYALNEITIHKQDASPMIIIHTYINGEFLNSYWADGLIIATPTGSTAYSLSCGGPIVFPQSGNFVITPICPHNLSVRPIVISDSSVLTFKIEARATQFLVSMDSRTEKVNTNVVLTAKKESFSINLIRLYNESYLTTLRNKLMWGLDSRN</sequence>
<comment type="function">
    <text evidence="6">Involved in the regulation of the intracellular balance of NAD and NADP, and is a key enzyme in the biosynthesis of NADP. Catalyzes specifically the phosphorylation on 2'-hydroxyl of the adenosine moiety of NAD to yield NADP.</text>
</comment>
<dbReference type="Proteomes" id="UP000236893">
    <property type="component" value="Unassembled WGS sequence"/>
</dbReference>
<reference evidence="7 8" key="1">
    <citation type="submission" date="2018-01" db="EMBL/GenBank/DDBJ databases">
        <authorList>
            <person name="Gaut B.S."/>
            <person name="Morton B.R."/>
            <person name="Clegg M.T."/>
            <person name="Duvall M.R."/>
        </authorList>
    </citation>
    <scope>NUCLEOTIDE SEQUENCE [LARGE SCALE GENOMIC DNA]</scope>
    <source>
        <strain evidence="7 8">HR-AV</strain>
    </source>
</reference>
<dbReference type="GO" id="GO:0003951">
    <property type="term" value="F:NAD+ kinase activity"/>
    <property type="evidence" value="ECO:0007669"/>
    <property type="project" value="UniProtKB-UniRule"/>
</dbReference>
<dbReference type="Gene3D" id="3.40.50.10330">
    <property type="entry name" value="Probable inorganic polyphosphate/atp-NAD kinase, domain 1"/>
    <property type="match status" value="1"/>
</dbReference>
<comment type="catalytic activity">
    <reaction evidence="5 6">
        <text>NAD(+) + ATP = ADP + NADP(+) + H(+)</text>
        <dbReference type="Rhea" id="RHEA:18629"/>
        <dbReference type="ChEBI" id="CHEBI:15378"/>
        <dbReference type="ChEBI" id="CHEBI:30616"/>
        <dbReference type="ChEBI" id="CHEBI:57540"/>
        <dbReference type="ChEBI" id="CHEBI:58349"/>
        <dbReference type="ChEBI" id="CHEBI:456216"/>
        <dbReference type="EC" id="2.7.1.23"/>
    </reaction>
</comment>
<feature type="binding site" evidence="6">
    <location>
        <begin position="189"/>
        <end position="194"/>
    </location>
    <ligand>
        <name>NAD(+)</name>
        <dbReference type="ChEBI" id="CHEBI:57540"/>
    </ligand>
</feature>
<dbReference type="SUPFAM" id="SSF111331">
    <property type="entry name" value="NAD kinase/diacylglycerol kinase-like"/>
    <property type="match status" value="1"/>
</dbReference>
<evidence type="ECO:0000313" key="7">
    <source>
        <dbReference type="EMBL" id="POY38323.1"/>
    </source>
</evidence>
<dbReference type="InterPro" id="IPR017437">
    <property type="entry name" value="ATP-NAD_kinase_PpnK-typ_C"/>
</dbReference>
<keyword evidence="6" id="KW-0963">Cytoplasm</keyword>
<gene>
    <name evidence="6" type="primary">nadK</name>
    <name evidence="7" type="ORF">C3K47_02690</name>
</gene>
<dbReference type="GO" id="GO:0006741">
    <property type="term" value="P:NADP+ biosynthetic process"/>
    <property type="evidence" value="ECO:0007669"/>
    <property type="project" value="UniProtKB-UniRule"/>
</dbReference>
<protein>
    <recommendedName>
        <fullName evidence="6">NAD kinase</fullName>
        <ecNumber evidence="6">2.7.1.23</ecNumber>
    </recommendedName>
    <alternativeName>
        <fullName evidence="6">ATP-dependent NAD kinase</fullName>
    </alternativeName>
</protein>
<dbReference type="PANTHER" id="PTHR20275">
    <property type="entry name" value="NAD KINASE"/>
    <property type="match status" value="1"/>
</dbReference>
<feature type="binding site" evidence="6">
    <location>
        <begin position="148"/>
        <end position="149"/>
    </location>
    <ligand>
        <name>NAD(+)</name>
        <dbReference type="ChEBI" id="CHEBI:57540"/>
    </ligand>
</feature>
<dbReference type="EMBL" id="PQVF01000002">
    <property type="protein sequence ID" value="POY38323.1"/>
    <property type="molecule type" value="Genomic_DNA"/>
</dbReference>
<dbReference type="NCBIfam" id="NF002521">
    <property type="entry name" value="PRK01911.1"/>
    <property type="match status" value="1"/>
</dbReference>
<evidence type="ECO:0000313" key="8">
    <source>
        <dbReference type="Proteomes" id="UP000236893"/>
    </source>
</evidence>
<feature type="binding site" evidence="6">
    <location>
        <position position="178"/>
    </location>
    <ligand>
        <name>NAD(+)</name>
        <dbReference type="ChEBI" id="CHEBI:57540"/>
    </ligand>
</feature>
<evidence type="ECO:0000256" key="1">
    <source>
        <dbReference type="ARBA" id="ARBA00022679"/>
    </source>
</evidence>
<keyword evidence="6" id="KW-0067">ATP-binding</keyword>
<dbReference type="InterPro" id="IPR002504">
    <property type="entry name" value="NADK"/>
</dbReference>
<comment type="caution">
    <text evidence="6">Lacks conserved residue(s) required for the propagation of feature annotation.</text>
</comment>
<feature type="binding site" evidence="6">
    <location>
        <begin position="74"/>
        <end position="75"/>
    </location>
    <ligand>
        <name>NAD(+)</name>
        <dbReference type="ChEBI" id="CHEBI:57540"/>
    </ligand>
</feature>
<feature type="active site" description="Proton acceptor" evidence="6">
    <location>
        <position position="74"/>
    </location>
</feature>
<dbReference type="GO" id="GO:0005524">
    <property type="term" value="F:ATP binding"/>
    <property type="evidence" value="ECO:0007669"/>
    <property type="project" value="UniProtKB-KW"/>
</dbReference>
<comment type="subcellular location">
    <subcellularLocation>
        <location evidence="6">Cytoplasm</location>
    </subcellularLocation>
</comment>
<dbReference type="GO" id="GO:0046872">
    <property type="term" value="F:metal ion binding"/>
    <property type="evidence" value="ECO:0007669"/>
    <property type="project" value="UniProtKB-UniRule"/>
</dbReference>
<dbReference type="GO" id="GO:0051287">
    <property type="term" value="F:NAD binding"/>
    <property type="evidence" value="ECO:0007669"/>
    <property type="project" value="UniProtKB-ARBA"/>
</dbReference>
<evidence type="ECO:0000256" key="2">
    <source>
        <dbReference type="ARBA" id="ARBA00022777"/>
    </source>
</evidence>
<dbReference type="InterPro" id="IPR017438">
    <property type="entry name" value="ATP-NAD_kinase_N"/>
</dbReference>
<keyword evidence="1 6" id="KW-0808">Transferase</keyword>
<dbReference type="Pfam" id="PF01513">
    <property type="entry name" value="NAD_kinase"/>
    <property type="match status" value="1"/>
</dbReference>
<dbReference type="PANTHER" id="PTHR20275:SF0">
    <property type="entry name" value="NAD KINASE"/>
    <property type="match status" value="1"/>
</dbReference>
<accession>A0A2S5A897</accession>
<evidence type="ECO:0000256" key="6">
    <source>
        <dbReference type="HAMAP-Rule" id="MF_00361"/>
    </source>
</evidence>
<keyword evidence="8" id="KW-1185">Reference proteome</keyword>